<evidence type="ECO:0000256" key="10">
    <source>
        <dbReference type="ARBA" id="ARBA00066637"/>
    </source>
</evidence>
<dbReference type="PROSITE" id="PS50106">
    <property type="entry name" value="PDZ"/>
    <property type="match status" value="1"/>
</dbReference>
<evidence type="ECO:0000313" key="15">
    <source>
        <dbReference type="EMBL" id="PSB04850.1"/>
    </source>
</evidence>
<dbReference type="AlphaFoldDB" id="A0A2T1C9A7"/>
<comment type="function">
    <text evidence="9">Cleavage of the 16 C-terminal residues from the D1 precursor of photosystem II (PSII). This proteolytic processing is necessary to allow the light-driven assembly of the oxygen-evolving cluster (a tetranuclear manganese), which is responsible for photosynthetic water oxidation.</text>
</comment>
<reference evidence="15 16" key="2">
    <citation type="submission" date="2018-03" db="EMBL/GenBank/DDBJ databases">
        <title>The ancient ancestry and fast evolution of plastids.</title>
        <authorList>
            <person name="Moore K.R."/>
            <person name="Magnabosco C."/>
            <person name="Momper L."/>
            <person name="Gold D.A."/>
            <person name="Bosak T."/>
            <person name="Fournier G.P."/>
        </authorList>
    </citation>
    <scope>NUCLEOTIDE SEQUENCE [LARGE SCALE GENOMIC DNA]</scope>
    <source>
        <strain evidence="15 16">CCAP 1448/3</strain>
    </source>
</reference>
<evidence type="ECO:0000256" key="8">
    <source>
        <dbReference type="ARBA" id="ARBA00051784"/>
    </source>
</evidence>
<dbReference type="GO" id="GO:0031979">
    <property type="term" value="C:plasma membrane-derived thylakoid lumen"/>
    <property type="evidence" value="ECO:0007669"/>
    <property type="project" value="UniProtKB-SubCell"/>
</dbReference>
<gene>
    <name evidence="15" type="ORF">C7B64_01815</name>
</gene>
<keyword evidence="4" id="KW-0732">Signal</keyword>
<protein>
    <recommendedName>
        <fullName evidence="11">Carboxyl-terminal-processing protease</fullName>
        <ecNumber evidence="10">3.4.21.102</ecNumber>
    </recommendedName>
    <alternativeName>
        <fullName evidence="12">CtpA</fullName>
    </alternativeName>
</protein>
<dbReference type="Gene3D" id="2.30.42.10">
    <property type="match status" value="1"/>
</dbReference>
<dbReference type="SUPFAM" id="SSF50156">
    <property type="entry name" value="PDZ domain-like"/>
    <property type="match status" value="1"/>
</dbReference>
<evidence type="ECO:0000256" key="13">
    <source>
        <dbReference type="RuleBase" id="RU004404"/>
    </source>
</evidence>
<dbReference type="PANTHER" id="PTHR32060:SF30">
    <property type="entry name" value="CARBOXY-TERMINAL PROCESSING PROTEASE CTPA"/>
    <property type="match status" value="1"/>
</dbReference>
<dbReference type="InterPro" id="IPR041489">
    <property type="entry name" value="PDZ_6"/>
</dbReference>
<feature type="domain" description="PDZ" evidence="14">
    <location>
        <begin position="107"/>
        <end position="177"/>
    </location>
</feature>
<dbReference type="CDD" id="cd07560">
    <property type="entry name" value="Peptidase_S41_CPP"/>
    <property type="match status" value="1"/>
</dbReference>
<dbReference type="NCBIfam" id="NF045590">
    <property type="entry name" value="Cterm_S41_CtpC"/>
    <property type="match status" value="1"/>
</dbReference>
<comment type="catalytic activity">
    <reaction evidence="8">
        <text>The enzyme shows specific recognition of a C-terminal tripeptide, Xaa-Yaa-Zaa, in which Xaa is preferably Ala or Leu, Yaa is preferably Ala or Tyr, and Zaa is preferably Ala, but then cleaves at a variable distance from the C-terminus. A typical cleavage is -Ala-Ala-|-Arg-Ala-Ala-Lys-Glu-Asn-Tyr-Ala-Leu-Ala-Ala.</text>
        <dbReference type="EC" id="3.4.21.102"/>
    </reaction>
</comment>
<dbReference type="InterPro" id="IPR001478">
    <property type="entry name" value="PDZ"/>
</dbReference>
<dbReference type="InterPro" id="IPR005151">
    <property type="entry name" value="Tail-specific_protease"/>
</dbReference>
<comment type="similarity">
    <text evidence="2 13">Belongs to the peptidase S41A family.</text>
</comment>
<dbReference type="EC" id="3.4.21.102" evidence="10"/>
<evidence type="ECO:0000256" key="12">
    <source>
        <dbReference type="ARBA" id="ARBA00080563"/>
    </source>
</evidence>
<evidence type="ECO:0000256" key="6">
    <source>
        <dbReference type="ARBA" id="ARBA00022825"/>
    </source>
</evidence>
<dbReference type="InterPro" id="IPR054626">
    <property type="entry name" value="Cterm_S41_CtpC"/>
</dbReference>
<dbReference type="InterPro" id="IPR036034">
    <property type="entry name" value="PDZ_sf"/>
</dbReference>
<keyword evidence="7" id="KW-0793">Thylakoid</keyword>
<dbReference type="Pfam" id="PF03572">
    <property type="entry name" value="Peptidase_S41"/>
    <property type="match status" value="1"/>
</dbReference>
<evidence type="ECO:0000313" key="16">
    <source>
        <dbReference type="Proteomes" id="UP000238762"/>
    </source>
</evidence>
<dbReference type="Pfam" id="PF17820">
    <property type="entry name" value="PDZ_6"/>
    <property type="match status" value="1"/>
</dbReference>
<dbReference type="GO" id="GO:0007165">
    <property type="term" value="P:signal transduction"/>
    <property type="evidence" value="ECO:0007669"/>
    <property type="project" value="TreeGrafter"/>
</dbReference>
<name>A0A2T1C9A7_9CYAN</name>
<dbReference type="GO" id="GO:0030288">
    <property type="term" value="C:outer membrane-bounded periplasmic space"/>
    <property type="evidence" value="ECO:0007669"/>
    <property type="project" value="TreeGrafter"/>
</dbReference>
<dbReference type="CDD" id="cd06782">
    <property type="entry name" value="cpPDZ_CPP-like"/>
    <property type="match status" value="1"/>
</dbReference>
<dbReference type="Gene3D" id="3.30.750.44">
    <property type="match status" value="1"/>
</dbReference>
<dbReference type="GO" id="GO:0006508">
    <property type="term" value="P:proteolysis"/>
    <property type="evidence" value="ECO:0007669"/>
    <property type="project" value="UniProtKB-KW"/>
</dbReference>
<dbReference type="InterPro" id="IPR029045">
    <property type="entry name" value="ClpP/crotonase-like_dom_sf"/>
</dbReference>
<dbReference type="FunFam" id="3.90.226.10:FF:000023">
    <property type="entry name" value="Carboxyl-terminal processing protease"/>
    <property type="match status" value="1"/>
</dbReference>
<evidence type="ECO:0000256" key="5">
    <source>
        <dbReference type="ARBA" id="ARBA00022801"/>
    </source>
</evidence>
<comment type="subcellular location">
    <subcellularLocation>
        <location evidence="1">Cellular thylakoid lumen</location>
    </subcellularLocation>
</comment>
<keyword evidence="5 13" id="KW-0378">Hydrolase</keyword>
<keyword evidence="16" id="KW-1185">Reference proteome</keyword>
<dbReference type="GO" id="GO:0004252">
    <property type="term" value="F:serine-type endopeptidase activity"/>
    <property type="evidence" value="ECO:0007669"/>
    <property type="project" value="UniProtKB-EC"/>
</dbReference>
<evidence type="ECO:0000256" key="1">
    <source>
        <dbReference type="ARBA" id="ARBA00004518"/>
    </source>
</evidence>
<evidence type="ECO:0000256" key="11">
    <source>
        <dbReference type="ARBA" id="ARBA00069724"/>
    </source>
</evidence>
<evidence type="ECO:0000256" key="9">
    <source>
        <dbReference type="ARBA" id="ARBA00053093"/>
    </source>
</evidence>
<keyword evidence="3 13" id="KW-0645">Protease</keyword>
<evidence type="ECO:0000259" key="14">
    <source>
        <dbReference type="PROSITE" id="PS50106"/>
    </source>
</evidence>
<dbReference type="SUPFAM" id="SSF52096">
    <property type="entry name" value="ClpP/crotonase"/>
    <property type="match status" value="1"/>
</dbReference>
<proteinExistence type="inferred from homology"/>
<accession>A0A2T1C9A7</accession>
<dbReference type="RefSeq" id="WP_106286956.1">
    <property type="nucleotide sequence ID" value="NZ_CAWNTC010000143.1"/>
</dbReference>
<evidence type="ECO:0000256" key="3">
    <source>
        <dbReference type="ARBA" id="ARBA00022670"/>
    </source>
</evidence>
<dbReference type="Proteomes" id="UP000238762">
    <property type="component" value="Unassembled WGS sequence"/>
</dbReference>
<evidence type="ECO:0000256" key="7">
    <source>
        <dbReference type="ARBA" id="ARBA00023078"/>
    </source>
</evidence>
<organism evidence="15 16">
    <name type="scientific">Merismopedia glauca CCAP 1448/3</name>
    <dbReference type="NCBI Taxonomy" id="1296344"/>
    <lineage>
        <taxon>Bacteria</taxon>
        <taxon>Bacillati</taxon>
        <taxon>Cyanobacteriota</taxon>
        <taxon>Cyanophyceae</taxon>
        <taxon>Synechococcales</taxon>
        <taxon>Merismopediaceae</taxon>
        <taxon>Merismopedia</taxon>
    </lineage>
</organism>
<dbReference type="OrthoDB" id="9812068at2"/>
<dbReference type="NCBIfam" id="TIGR00225">
    <property type="entry name" value="prc"/>
    <property type="match status" value="1"/>
</dbReference>
<dbReference type="SMART" id="SM00245">
    <property type="entry name" value="TSPc"/>
    <property type="match status" value="1"/>
</dbReference>
<dbReference type="EMBL" id="PVWJ01000006">
    <property type="protein sequence ID" value="PSB04850.1"/>
    <property type="molecule type" value="Genomic_DNA"/>
</dbReference>
<sequence length="430" mass="47074">MQIAKGKLVLGATALVLTTVAITGAGLNFSKGEAFFKDSPKEVVDEVWQIIDRQFVDGTFNQVDWRKVRNQYLSRSYKNKQEAYKAIREMLKPLNDPYTRFMDPKEYRDLQIDTSGQLTGVGIQLAQDEKTKKLVVIAPIEDTPAAQAGIIAKDTIVEIDGKSTKGMDVNQAVQLIRGKEGTQVVLKIARGKKQLVFPLKRARIEIHPVKYSYRQDKGIPLGYIRLNQFSANAPDEMRAAINALEKRQVQGYILDLRSNPGGLLYSGIEIARMWIKDGGIVSTVDRQGERDKQSANGTALTNKPLVVLVDGGSASASEILSGALQDNKRALLVGTKTFGKGLVQSVRPLGDGSGLAVTIAKYFTPNGTDINHKGIIPNVKVELSDKQKEALVKNRQSIGTVADPQYSKALDTLKQEVAKIGNDSALNTPK</sequence>
<evidence type="ECO:0000256" key="2">
    <source>
        <dbReference type="ARBA" id="ARBA00009179"/>
    </source>
</evidence>
<keyword evidence="6 13" id="KW-0720">Serine protease</keyword>
<reference evidence="15 16" key="1">
    <citation type="submission" date="2018-02" db="EMBL/GenBank/DDBJ databases">
        <authorList>
            <person name="Cohen D.B."/>
            <person name="Kent A.D."/>
        </authorList>
    </citation>
    <scope>NUCLEOTIDE SEQUENCE [LARGE SCALE GENOMIC DNA]</scope>
    <source>
        <strain evidence="15 16">CCAP 1448/3</strain>
    </source>
</reference>
<dbReference type="Gene3D" id="3.90.226.10">
    <property type="entry name" value="2-enoyl-CoA Hydratase, Chain A, domain 1"/>
    <property type="match status" value="1"/>
</dbReference>
<evidence type="ECO:0000256" key="4">
    <source>
        <dbReference type="ARBA" id="ARBA00022729"/>
    </source>
</evidence>
<dbReference type="InterPro" id="IPR004447">
    <property type="entry name" value="Peptidase_S41A"/>
</dbReference>
<comment type="caution">
    <text evidence="15">The sequence shown here is derived from an EMBL/GenBank/DDBJ whole genome shotgun (WGS) entry which is preliminary data.</text>
</comment>
<dbReference type="FunFam" id="3.30.750.44:FF:000002">
    <property type="entry name" value="carboxyl-terminal-processing peptidase 2, chloroplastic"/>
    <property type="match status" value="1"/>
</dbReference>
<dbReference type="FunFam" id="2.30.42.10:FF:000063">
    <property type="entry name" value="Peptidase, S41 family"/>
    <property type="match status" value="1"/>
</dbReference>
<dbReference type="PANTHER" id="PTHR32060">
    <property type="entry name" value="TAIL-SPECIFIC PROTEASE"/>
    <property type="match status" value="1"/>
</dbReference>
<dbReference type="SMART" id="SM00228">
    <property type="entry name" value="PDZ"/>
    <property type="match status" value="1"/>
</dbReference>